<reference evidence="1 2" key="1">
    <citation type="submission" date="2016-11" db="EMBL/GenBank/DDBJ databases">
        <title>Whole genomes of Flavobacteriaceae.</title>
        <authorList>
            <person name="Stine C."/>
            <person name="Li C."/>
            <person name="Tadesse D."/>
        </authorList>
    </citation>
    <scope>NUCLEOTIDE SEQUENCE [LARGE SCALE GENOMIC DNA]</scope>
    <source>
        <strain evidence="1 2">DSM 18292</strain>
    </source>
</reference>
<protein>
    <submittedName>
        <fullName evidence="1">Uncharacterized protein</fullName>
    </submittedName>
</protein>
<evidence type="ECO:0000313" key="1">
    <source>
        <dbReference type="EMBL" id="OXA86785.1"/>
    </source>
</evidence>
<dbReference type="EMBL" id="MUGW01000039">
    <property type="protein sequence ID" value="OXA86785.1"/>
    <property type="molecule type" value="Genomic_DNA"/>
</dbReference>
<proteinExistence type="predicted"/>
<organism evidence="1 2">
    <name type="scientific">Flavobacterium hercynium</name>
    <dbReference type="NCBI Taxonomy" id="387094"/>
    <lineage>
        <taxon>Bacteria</taxon>
        <taxon>Pseudomonadati</taxon>
        <taxon>Bacteroidota</taxon>
        <taxon>Flavobacteriia</taxon>
        <taxon>Flavobacteriales</taxon>
        <taxon>Flavobacteriaceae</taxon>
        <taxon>Flavobacterium</taxon>
    </lineage>
</organism>
<comment type="caution">
    <text evidence="1">The sequence shown here is derived from an EMBL/GenBank/DDBJ whole genome shotgun (WGS) entry which is preliminary data.</text>
</comment>
<dbReference type="Proteomes" id="UP000198345">
    <property type="component" value="Unassembled WGS sequence"/>
</dbReference>
<dbReference type="AlphaFoldDB" id="A0A226GXY0"/>
<evidence type="ECO:0000313" key="2">
    <source>
        <dbReference type="Proteomes" id="UP000198345"/>
    </source>
</evidence>
<gene>
    <name evidence="1" type="ORF">B0A66_17445</name>
</gene>
<sequence>MLIKPLLLTELEEKETAVALKTNLQPIFRIVKEKFNVYELAIGFFHKMYCIYSYLCLNKNQFA</sequence>
<accession>A0A226GXY0</accession>
<name>A0A226GXY0_9FLAO</name>
<keyword evidence="2" id="KW-1185">Reference proteome</keyword>